<sequence>MVQVLWSAALALSGLSIARGISAEIVSAQVPAAEEGSAKPAFTASSHHARENAAHIFNAVHSAMRQWGSSLRHNGLGLIPATVPEGTLLYHGTRSNSTPKGFEWLAFEMEHSEGFARSWKGGFGTPPPKKPGKGSGKGPGGEHPPPPPSSQHVVAVEDEQRVLSGDNDDDGRGGSSFDDDGDGPRPMRGYFHTYRANRDLKLLYLDGMSAGKTAMGTLDTQDFLLRGVGNASWFGEWERAAGVCEIVKAWGFDGVIRMEIGFESIYCDFFDGLDLVSALRRPWNTQFEGRGDIDMFEWARAVGQRYDGIGGGRVKLDFSRMVSGLWYPLNVSNPNGRKDMPRLGRLKEEEREAIVGRVEDVARQGGRGSKVDWQGLVDMIVTRHGDRIEALADEPGDEDEAFVRQVLVVTNTFIDYPRDEFDSASVMGEDGLVRESRERCVRHYLTPAKIWEDEWTPEEGLIFTAVETVVRRICGDLYAVRGIILDAAPELAAAFSETEIRAAVGDADDGKIGEAVARGRKVVQALKSDLGWSMWKKCKPGCGVAEVCFVAMWPFGTEEDHYHPSCKNRTSLGGRPAGKKSYWRFDSGFF</sequence>
<dbReference type="Proteomes" id="UP000805649">
    <property type="component" value="Unassembled WGS sequence"/>
</dbReference>
<reference evidence="1 2" key="1">
    <citation type="journal article" date="2020" name="Phytopathology">
        <title>Genome Sequence Resources of Colletotrichum truncatum, C. plurivorum, C. musicola, and C. sojae: Four Species Pathogenic to Soybean (Glycine max).</title>
        <authorList>
            <person name="Rogerio F."/>
            <person name="Boufleur T.R."/>
            <person name="Ciampi-Guillardi M."/>
            <person name="Sukno S.A."/>
            <person name="Thon M.R."/>
            <person name="Massola Junior N.S."/>
            <person name="Baroncelli R."/>
        </authorList>
    </citation>
    <scope>NUCLEOTIDE SEQUENCE [LARGE SCALE GENOMIC DNA]</scope>
    <source>
        <strain evidence="1 2">CMES1059</strain>
    </source>
</reference>
<name>A0ACC3YRN3_COLTU</name>
<keyword evidence="2" id="KW-1185">Reference proteome</keyword>
<protein>
    <submittedName>
        <fullName evidence="1">Uncharacterized protein</fullName>
    </submittedName>
</protein>
<organism evidence="1 2">
    <name type="scientific">Colletotrichum truncatum</name>
    <name type="common">Anthracnose fungus</name>
    <name type="synonym">Colletotrichum capsici</name>
    <dbReference type="NCBI Taxonomy" id="5467"/>
    <lineage>
        <taxon>Eukaryota</taxon>
        <taxon>Fungi</taxon>
        <taxon>Dikarya</taxon>
        <taxon>Ascomycota</taxon>
        <taxon>Pezizomycotina</taxon>
        <taxon>Sordariomycetes</taxon>
        <taxon>Hypocreomycetidae</taxon>
        <taxon>Glomerellales</taxon>
        <taxon>Glomerellaceae</taxon>
        <taxon>Colletotrichum</taxon>
        <taxon>Colletotrichum truncatum species complex</taxon>
    </lineage>
</organism>
<evidence type="ECO:0000313" key="1">
    <source>
        <dbReference type="EMBL" id="KAL0934585.1"/>
    </source>
</evidence>
<gene>
    <name evidence="1" type="ORF">CTRU02_211384</name>
</gene>
<accession>A0ACC3YRN3</accession>
<comment type="caution">
    <text evidence="1">The sequence shown here is derived from an EMBL/GenBank/DDBJ whole genome shotgun (WGS) entry which is preliminary data.</text>
</comment>
<dbReference type="EMBL" id="VUJX02000007">
    <property type="protein sequence ID" value="KAL0934585.1"/>
    <property type="molecule type" value="Genomic_DNA"/>
</dbReference>
<evidence type="ECO:0000313" key="2">
    <source>
        <dbReference type="Proteomes" id="UP000805649"/>
    </source>
</evidence>
<proteinExistence type="predicted"/>